<evidence type="ECO:0000256" key="1">
    <source>
        <dbReference type="SAM" id="MobiDB-lite"/>
    </source>
</evidence>
<evidence type="ECO:0000313" key="3">
    <source>
        <dbReference type="EMBL" id="KAH7115895.1"/>
    </source>
</evidence>
<sequence>MNNRRRFQLAGICLFLALAWWLFHSFSVDAIDEDLPSHRPTYYEDHTEEDQDDTFIVAPPNSVSPFSTPSSSANPASTGTTSPDLLPNVTSAFVVSFSTPTTLSTSVLPSMETTLTSPSNLATSSSIQSSSDQVYQSTSTPSIVDMVGLSTSKISWSTLSSVATAQPLSNLKQHMSIEKDHLSSHLVSATILSQPMPMPGSTTT</sequence>
<dbReference type="EMBL" id="JAGMWT010000015">
    <property type="protein sequence ID" value="KAH7115895.1"/>
    <property type="molecule type" value="Genomic_DNA"/>
</dbReference>
<organism evidence="3 4">
    <name type="scientific">Dendryphion nanum</name>
    <dbReference type="NCBI Taxonomy" id="256645"/>
    <lineage>
        <taxon>Eukaryota</taxon>
        <taxon>Fungi</taxon>
        <taxon>Dikarya</taxon>
        <taxon>Ascomycota</taxon>
        <taxon>Pezizomycotina</taxon>
        <taxon>Dothideomycetes</taxon>
        <taxon>Pleosporomycetidae</taxon>
        <taxon>Pleosporales</taxon>
        <taxon>Torulaceae</taxon>
        <taxon>Dendryphion</taxon>
    </lineage>
</organism>
<gene>
    <name evidence="3" type="ORF">B0J11DRAFT_113048</name>
</gene>
<keyword evidence="2" id="KW-0732">Signal</keyword>
<proteinExistence type="predicted"/>
<evidence type="ECO:0000313" key="4">
    <source>
        <dbReference type="Proteomes" id="UP000700596"/>
    </source>
</evidence>
<dbReference type="Proteomes" id="UP000700596">
    <property type="component" value="Unassembled WGS sequence"/>
</dbReference>
<accession>A0A9P9IDW4</accession>
<protein>
    <submittedName>
        <fullName evidence="3">Uncharacterized protein</fullName>
    </submittedName>
</protein>
<feature type="chain" id="PRO_5040420673" evidence="2">
    <location>
        <begin position="31"/>
        <end position="204"/>
    </location>
</feature>
<feature type="compositionally biased region" description="Low complexity" evidence="1">
    <location>
        <begin position="59"/>
        <end position="83"/>
    </location>
</feature>
<name>A0A9P9IDW4_9PLEO</name>
<feature type="signal peptide" evidence="2">
    <location>
        <begin position="1"/>
        <end position="30"/>
    </location>
</feature>
<evidence type="ECO:0000256" key="2">
    <source>
        <dbReference type="SAM" id="SignalP"/>
    </source>
</evidence>
<reference evidence="3" key="1">
    <citation type="journal article" date="2021" name="Nat. Commun.">
        <title>Genetic determinants of endophytism in the Arabidopsis root mycobiome.</title>
        <authorList>
            <person name="Mesny F."/>
            <person name="Miyauchi S."/>
            <person name="Thiergart T."/>
            <person name="Pickel B."/>
            <person name="Atanasova L."/>
            <person name="Karlsson M."/>
            <person name="Huettel B."/>
            <person name="Barry K.W."/>
            <person name="Haridas S."/>
            <person name="Chen C."/>
            <person name="Bauer D."/>
            <person name="Andreopoulos W."/>
            <person name="Pangilinan J."/>
            <person name="LaButti K."/>
            <person name="Riley R."/>
            <person name="Lipzen A."/>
            <person name="Clum A."/>
            <person name="Drula E."/>
            <person name="Henrissat B."/>
            <person name="Kohler A."/>
            <person name="Grigoriev I.V."/>
            <person name="Martin F.M."/>
            <person name="Hacquard S."/>
        </authorList>
    </citation>
    <scope>NUCLEOTIDE SEQUENCE</scope>
    <source>
        <strain evidence="3">MPI-CAGE-CH-0243</strain>
    </source>
</reference>
<dbReference type="AlphaFoldDB" id="A0A9P9IDW4"/>
<feature type="region of interest" description="Disordered" evidence="1">
    <location>
        <begin position="55"/>
        <end position="83"/>
    </location>
</feature>
<comment type="caution">
    <text evidence="3">The sequence shown here is derived from an EMBL/GenBank/DDBJ whole genome shotgun (WGS) entry which is preliminary data.</text>
</comment>
<keyword evidence="4" id="KW-1185">Reference proteome</keyword>